<name>A0A841TD13_9BACL</name>
<dbReference type="SUPFAM" id="SSF143631">
    <property type="entry name" value="ApbE-like"/>
    <property type="match status" value="1"/>
</dbReference>
<feature type="binding site" evidence="11">
    <location>
        <position position="181"/>
    </location>
    <ligand>
        <name>Mg(2+)</name>
        <dbReference type="ChEBI" id="CHEBI:18420"/>
    </ligand>
</feature>
<protein>
    <recommendedName>
        <fullName evidence="2 10">FAD:protein FMN transferase</fullName>
        <ecNumber evidence="1 10">2.7.1.180</ecNumber>
    </recommendedName>
    <alternativeName>
        <fullName evidence="8 10">Flavin transferase</fullName>
    </alternativeName>
</protein>
<evidence type="ECO:0000256" key="12">
    <source>
        <dbReference type="RuleBase" id="RU363002"/>
    </source>
</evidence>
<keyword evidence="6 10" id="KW-0274">FAD</keyword>
<evidence type="ECO:0000256" key="7">
    <source>
        <dbReference type="ARBA" id="ARBA00022842"/>
    </source>
</evidence>
<evidence type="ECO:0000256" key="8">
    <source>
        <dbReference type="ARBA" id="ARBA00031306"/>
    </source>
</evidence>
<feature type="binding site" evidence="11">
    <location>
        <position position="295"/>
    </location>
    <ligand>
        <name>Mg(2+)</name>
        <dbReference type="ChEBI" id="CHEBI:18420"/>
    </ligand>
</feature>
<dbReference type="GO" id="GO:0046872">
    <property type="term" value="F:metal ion binding"/>
    <property type="evidence" value="ECO:0007669"/>
    <property type="project" value="UniProtKB-UniRule"/>
</dbReference>
<reference evidence="13 14" key="1">
    <citation type="submission" date="2020-08" db="EMBL/GenBank/DDBJ databases">
        <title>Cohnella phylogeny.</title>
        <authorList>
            <person name="Dunlap C."/>
        </authorList>
    </citation>
    <scope>NUCLEOTIDE SEQUENCE [LARGE SCALE GENOMIC DNA]</scope>
    <source>
        <strain evidence="13 14">DSM 103658</strain>
    </source>
</reference>
<accession>A0A841TD13</accession>
<keyword evidence="12" id="KW-1003">Cell membrane</keyword>
<evidence type="ECO:0000256" key="9">
    <source>
        <dbReference type="ARBA" id="ARBA00048540"/>
    </source>
</evidence>
<keyword evidence="7 10" id="KW-0460">Magnesium</keyword>
<evidence type="ECO:0000256" key="10">
    <source>
        <dbReference type="PIRNR" id="PIRNR006268"/>
    </source>
</evidence>
<comment type="cofactor">
    <cofactor evidence="11">
        <name>Mg(2+)</name>
        <dbReference type="ChEBI" id="CHEBI:18420"/>
    </cofactor>
    <cofactor evidence="11">
        <name>Mn(2+)</name>
        <dbReference type="ChEBI" id="CHEBI:29035"/>
    </cofactor>
    <text evidence="11">Magnesium. Can also use manganese.</text>
</comment>
<feature type="signal peptide" evidence="12">
    <location>
        <begin position="1"/>
        <end position="29"/>
    </location>
</feature>
<dbReference type="PANTHER" id="PTHR30040:SF2">
    <property type="entry name" value="FAD:PROTEIN FMN TRANSFERASE"/>
    <property type="match status" value="1"/>
</dbReference>
<sequence length="353" mass="38454">MLSRSRWLPLAVAVLIVLALAGCGQQTQATPPVDEPMSDTYYIFDTIVTVKVYDSGMTKQNFNEIEQLLQKIDKEMNRQRPDSEISQVNKNAGQGGAIVSEETFGVVKTALDYAARTGGRFDPTVGPLVDLWGIGHEGAAVPGQASLSAALKLVGYQDASLDESSLRVTLARPGMSIDLGAIAKGYAADVIAKYLESRGFHQAIIDLGGNVLALGSRPDGSDWRIGIQDPGEERGNPLGVLELSDKTVVTSGIYERFFIQDNIVYHHILDTRTGCPVENNLLSVTIITDQSERADAMSTSVFALGLEEGMKFVEANDNMEAIFVTKNKKIYLSAGLKGKFELTREDYRLAEWE</sequence>
<dbReference type="Pfam" id="PF02424">
    <property type="entry name" value="ApbE"/>
    <property type="match status" value="1"/>
</dbReference>
<dbReference type="EC" id="2.7.1.180" evidence="1 10"/>
<dbReference type="InterPro" id="IPR024932">
    <property type="entry name" value="ApbE"/>
</dbReference>
<keyword evidence="12" id="KW-0997">Cell inner membrane</keyword>
<comment type="catalytic activity">
    <reaction evidence="9 10 12">
        <text>L-threonyl-[protein] + FAD = FMN-L-threonyl-[protein] + AMP + H(+)</text>
        <dbReference type="Rhea" id="RHEA:36847"/>
        <dbReference type="Rhea" id="RHEA-COMP:11060"/>
        <dbReference type="Rhea" id="RHEA-COMP:11061"/>
        <dbReference type="ChEBI" id="CHEBI:15378"/>
        <dbReference type="ChEBI" id="CHEBI:30013"/>
        <dbReference type="ChEBI" id="CHEBI:57692"/>
        <dbReference type="ChEBI" id="CHEBI:74257"/>
        <dbReference type="ChEBI" id="CHEBI:456215"/>
        <dbReference type="EC" id="2.7.1.180"/>
    </reaction>
</comment>
<proteinExistence type="inferred from homology"/>
<dbReference type="AlphaFoldDB" id="A0A841TD13"/>
<evidence type="ECO:0000256" key="5">
    <source>
        <dbReference type="ARBA" id="ARBA00022723"/>
    </source>
</evidence>
<dbReference type="RefSeq" id="WP_185180461.1">
    <property type="nucleotide sequence ID" value="NZ_CBCSEP010000046.1"/>
</dbReference>
<comment type="caution">
    <text evidence="13">The sequence shown here is derived from an EMBL/GenBank/DDBJ whole genome shotgun (WGS) entry which is preliminary data.</text>
</comment>
<keyword evidence="12" id="KW-0472">Membrane</keyword>
<keyword evidence="5 10" id="KW-0479">Metal-binding</keyword>
<evidence type="ECO:0000256" key="1">
    <source>
        <dbReference type="ARBA" id="ARBA00011955"/>
    </source>
</evidence>
<gene>
    <name evidence="13" type="ORF">H4Q31_18035</name>
</gene>
<dbReference type="GO" id="GO:0005886">
    <property type="term" value="C:plasma membrane"/>
    <property type="evidence" value="ECO:0007669"/>
    <property type="project" value="UniProtKB-SubCell"/>
</dbReference>
<comment type="subcellular location">
    <subcellularLocation>
        <location evidence="12">Cell inner membrane</location>
        <topology evidence="12">Lipid-anchor</topology>
        <orientation evidence="12">Periplasmic side</orientation>
    </subcellularLocation>
</comment>
<evidence type="ECO:0000256" key="3">
    <source>
        <dbReference type="ARBA" id="ARBA00022630"/>
    </source>
</evidence>
<organism evidence="13 14">
    <name type="scientific">Cohnella lubricantis</name>
    <dbReference type="NCBI Taxonomy" id="2163172"/>
    <lineage>
        <taxon>Bacteria</taxon>
        <taxon>Bacillati</taxon>
        <taxon>Bacillota</taxon>
        <taxon>Bacilli</taxon>
        <taxon>Bacillales</taxon>
        <taxon>Paenibacillaceae</taxon>
        <taxon>Cohnella</taxon>
    </lineage>
</organism>
<keyword evidence="12" id="KW-0449">Lipoprotein</keyword>
<evidence type="ECO:0000256" key="6">
    <source>
        <dbReference type="ARBA" id="ARBA00022827"/>
    </source>
</evidence>
<comment type="similarity">
    <text evidence="10 12">Belongs to the ApbE family.</text>
</comment>
<dbReference type="PIRSF" id="PIRSF006268">
    <property type="entry name" value="ApbE"/>
    <property type="match status" value="1"/>
</dbReference>
<keyword evidence="4 10" id="KW-0808">Transferase</keyword>
<evidence type="ECO:0000313" key="14">
    <source>
        <dbReference type="Proteomes" id="UP000574133"/>
    </source>
</evidence>
<keyword evidence="3 10" id="KW-0285">Flavoprotein</keyword>
<evidence type="ECO:0000256" key="2">
    <source>
        <dbReference type="ARBA" id="ARBA00016337"/>
    </source>
</evidence>
<dbReference type="Proteomes" id="UP000574133">
    <property type="component" value="Unassembled WGS sequence"/>
</dbReference>
<dbReference type="InterPro" id="IPR003374">
    <property type="entry name" value="ApbE-like_sf"/>
</dbReference>
<feature type="chain" id="PRO_5033111637" description="FAD:protein FMN transferase" evidence="12">
    <location>
        <begin position="30"/>
        <end position="353"/>
    </location>
</feature>
<evidence type="ECO:0000313" key="13">
    <source>
        <dbReference type="EMBL" id="MBB6679194.1"/>
    </source>
</evidence>
<evidence type="ECO:0000256" key="4">
    <source>
        <dbReference type="ARBA" id="ARBA00022679"/>
    </source>
</evidence>
<keyword evidence="12" id="KW-0732">Signal</keyword>
<dbReference type="PANTHER" id="PTHR30040">
    <property type="entry name" value="THIAMINE BIOSYNTHESIS LIPOPROTEIN APBE"/>
    <property type="match status" value="1"/>
</dbReference>
<dbReference type="PROSITE" id="PS51257">
    <property type="entry name" value="PROKAR_LIPOPROTEIN"/>
    <property type="match status" value="1"/>
</dbReference>
<dbReference type="GO" id="GO:0016740">
    <property type="term" value="F:transferase activity"/>
    <property type="evidence" value="ECO:0007669"/>
    <property type="project" value="UniProtKB-UniRule"/>
</dbReference>
<feature type="binding site" evidence="11">
    <location>
        <position position="299"/>
    </location>
    <ligand>
        <name>Mg(2+)</name>
        <dbReference type="ChEBI" id="CHEBI:18420"/>
    </ligand>
</feature>
<comment type="function">
    <text evidence="12">Flavin transferase that catalyzes the transfer of the FMN moiety of FAD and its covalent binding to the hydroxyl group of a threonine residue in a target flavoprotein.</text>
</comment>
<dbReference type="EMBL" id="JACJVN010000075">
    <property type="protein sequence ID" value="MBB6679194.1"/>
    <property type="molecule type" value="Genomic_DNA"/>
</dbReference>
<keyword evidence="14" id="KW-1185">Reference proteome</keyword>
<dbReference type="Gene3D" id="3.10.520.10">
    <property type="entry name" value="ApbE-like domains"/>
    <property type="match status" value="1"/>
</dbReference>
<evidence type="ECO:0000256" key="11">
    <source>
        <dbReference type="PIRSR" id="PIRSR006268-2"/>
    </source>
</evidence>